<protein>
    <recommendedName>
        <fullName evidence="3">DUF2789 domain-containing protein</fullName>
    </recommendedName>
</protein>
<dbReference type="EMBL" id="CP017886">
    <property type="protein sequence ID" value="APC16606.1"/>
    <property type="molecule type" value="Genomic_DNA"/>
</dbReference>
<accession>A0A1J0EKN3</accession>
<dbReference type="GeneID" id="46909173"/>
<evidence type="ECO:0000313" key="2">
    <source>
        <dbReference type="Proteomes" id="UP000182567"/>
    </source>
</evidence>
<dbReference type="Proteomes" id="UP000182567">
    <property type="component" value="Chromosome"/>
</dbReference>
<dbReference type="InterPro" id="IPR038086">
    <property type="entry name" value="DUF2789_sf"/>
</dbReference>
<reference evidence="2" key="1">
    <citation type="submission" date="2016-10" db="EMBL/GenBank/DDBJ databases">
        <title>Pseudomonas frederiksbergensis ERGS4:02 complete genome.</title>
        <authorList>
            <person name="Kumar R."/>
            <person name="Acharya V."/>
            <person name="Singh D."/>
        </authorList>
    </citation>
    <scope>NUCLEOTIDE SEQUENCE [LARGE SCALE GENOMIC DNA]</scope>
    <source>
        <strain evidence="2">ERGS4:02</strain>
    </source>
</reference>
<dbReference type="RefSeq" id="WP_071552513.1">
    <property type="nucleotide sequence ID" value="NZ_CP017886.1"/>
</dbReference>
<evidence type="ECO:0000313" key="1">
    <source>
        <dbReference type="EMBL" id="APC16606.1"/>
    </source>
</evidence>
<dbReference type="Pfam" id="PF10982">
    <property type="entry name" value="DUF2789"/>
    <property type="match status" value="1"/>
</dbReference>
<dbReference type="Gene3D" id="1.10.10.1130">
    <property type="entry name" value="Uncharacterised protein PF10982, DUF2789"/>
    <property type="match status" value="1"/>
</dbReference>
<dbReference type="InterPro" id="IPR021250">
    <property type="entry name" value="DUF2789"/>
</dbReference>
<sequence length="85" mass="9538">MESPTHSLPNLFKQLGLPDDAESIDKFIATHSPLKPGLHLADAFFWTKCQADFLREDILDDSDWTEVVDQLDVLLRKGRGGMPVS</sequence>
<name>A0A1J0EKN3_9PSED</name>
<proteinExistence type="predicted"/>
<organism evidence="1 2">
    <name type="scientific">Pseudomonas frederiksbergensis</name>
    <dbReference type="NCBI Taxonomy" id="104087"/>
    <lineage>
        <taxon>Bacteria</taxon>
        <taxon>Pseudomonadati</taxon>
        <taxon>Pseudomonadota</taxon>
        <taxon>Gammaproteobacteria</taxon>
        <taxon>Pseudomonadales</taxon>
        <taxon>Pseudomonadaceae</taxon>
        <taxon>Pseudomonas</taxon>
    </lineage>
</organism>
<evidence type="ECO:0008006" key="3">
    <source>
        <dbReference type="Google" id="ProtNLM"/>
    </source>
</evidence>
<dbReference type="AlphaFoldDB" id="A0A1J0EKN3"/>
<dbReference type="OrthoDB" id="5828847at2"/>
<gene>
    <name evidence="1" type="ORF">BLL42_13025</name>
</gene>